<evidence type="ECO:0000313" key="1">
    <source>
        <dbReference type="EMBL" id="VAW69426.1"/>
    </source>
</evidence>
<proteinExistence type="predicted"/>
<sequence>MLVYYSVGGGLGHLARAKKIISHLKLNSPILLVSASQQFDYVGFPDNVSYQKLADELSSNINELQNYLQQLILSIKPKKIIIDSFPCGIRGELNRLPALENISTTLIAR</sequence>
<dbReference type="EMBL" id="UOFJ01000425">
    <property type="protein sequence ID" value="VAW69426.1"/>
    <property type="molecule type" value="Genomic_DNA"/>
</dbReference>
<accession>A0A3B0YM22</accession>
<dbReference type="AlphaFoldDB" id="A0A3B0YM22"/>
<gene>
    <name evidence="1" type="ORF">MNBD_GAMMA10-2354</name>
</gene>
<reference evidence="1" key="1">
    <citation type="submission" date="2018-06" db="EMBL/GenBank/DDBJ databases">
        <authorList>
            <person name="Zhirakovskaya E."/>
        </authorList>
    </citation>
    <scope>NUCLEOTIDE SEQUENCE</scope>
</reference>
<feature type="non-terminal residue" evidence="1">
    <location>
        <position position="109"/>
    </location>
</feature>
<protein>
    <recommendedName>
        <fullName evidence="2">Glycosyl transferase family 28 C-terminal domain-containing protein</fullName>
    </recommendedName>
</protein>
<name>A0A3B0YM22_9ZZZZ</name>
<organism evidence="1">
    <name type="scientific">hydrothermal vent metagenome</name>
    <dbReference type="NCBI Taxonomy" id="652676"/>
    <lineage>
        <taxon>unclassified sequences</taxon>
        <taxon>metagenomes</taxon>
        <taxon>ecological metagenomes</taxon>
    </lineage>
</organism>
<evidence type="ECO:0008006" key="2">
    <source>
        <dbReference type="Google" id="ProtNLM"/>
    </source>
</evidence>